<evidence type="ECO:0000313" key="7">
    <source>
        <dbReference type="Proteomes" id="UP000240212"/>
    </source>
</evidence>
<dbReference type="InterPro" id="IPR050109">
    <property type="entry name" value="HTH-type_TetR-like_transc_reg"/>
</dbReference>
<dbReference type="STRING" id="1388748.GCA_000463155_02822"/>
<evidence type="ECO:0000256" key="2">
    <source>
        <dbReference type="ARBA" id="ARBA00023125"/>
    </source>
</evidence>
<dbReference type="InterPro" id="IPR009057">
    <property type="entry name" value="Homeodomain-like_sf"/>
</dbReference>
<dbReference type="Pfam" id="PF00440">
    <property type="entry name" value="TetR_N"/>
    <property type="match status" value="1"/>
</dbReference>
<dbReference type="RefSeq" id="WP_106877007.1">
    <property type="nucleotide sequence ID" value="NZ_DHYB01000005.1"/>
</dbReference>
<evidence type="ECO:0000256" key="4">
    <source>
        <dbReference type="PROSITE-ProRule" id="PRU00335"/>
    </source>
</evidence>
<dbReference type="GO" id="GO:0000976">
    <property type="term" value="F:transcription cis-regulatory region binding"/>
    <property type="evidence" value="ECO:0007669"/>
    <property type="project" value="TreeGrafter"/>
</dbReference>
<evidence type="ECO:0000256" key="1">
    <source>
        <dbReference type="ARBA" id="ARBA00023015"/>
    </source>
</evidence>
<proteinExistence type="predicted"/>
<sequence length="196" mass="21433">MTYLKRDAREEQLIALTVQLLTEKGYRATTTRDIAALGGVAVGNITRLFGSLTALKHAALYRINDRLVADTEAASVGKAPLDGLMTLLGDPTDAQNQHVMSLWREVAVLANSDPTLLVIHQHALRGWAQSVAGYLEAQAPHVRLRDSASRTAWRLIGFATGMDLLHEIGAMPGSLDEMKQDLARFIAAEIYNDEVK</sequence>
<keyword evidence="7" id="KW-1185">Reference proteome</keyword>
<accession>A0A2P8VLM3</accession>
<evidence type="ECO:0000256" key="3">
    <source>
        <dbReference type="ARBA" id="ARBA00023163"/>
    </source>
</evidence>
<comment type="caution">
    <text evidence="6">The sequence shown here is derived from an EMBL/GenBank/DDBJ whole genome shotgun (WGS) entry which is preliminary data.</text>
</comment>
<dbReference type="PANTHER" id="PTHR30055">
    <property type="entry name" value="HTH-TYPE TRANSCRIPTIONAL REGULATOR RUTR"/>
    <property type="match status" value="1"/>
</dbReference>
<dbReference type="PANTHER" id="PTHR30055:SF234">
    <property type="entry name" value="HTH-TYPE TRANSCRIPTIONAL REGULATOR BETI"/>
    <property type="match status" value="1"/>
</dbReference>
<protein>
    <recommendedName>
        <fullName evidence="5">HTH tetR-type domain-containing protein</fullName>
    </recommendedName>
</protein>
<dbReference type="InterPro" id="IPR001647">
    <property type="entry name" value="HTH_TetR"/>
</dbReference>
<feature type="DNA-binding region" description="H-T-H motif" evidence="4">
    <location>
        <begin position="30"/>
        <end position="49"/>
    </location>
</feature>
<dbReference type="EMBL" id="PYEP01000003">
    <property type="protein sequence ID" value="PSN08360.1"/>
    <property type="molecule type" value="Genomic_DNA"/>
</dbReference>
<dbReference type="Gene3D" id="1.10.357.10">
    <property type="entry name" value="Tetracycline Repressor, domain 2"/>
    <property type="match status" value="1"/>
</dbReference>
<evidence type="ECO:0000259" key="5">
    <source>
        <dbReference type="PROSITE" id="PS50977"/>
    </source>
</evidence>
<gene>
    <name evidence="6" type="ORF">C7G83_09340</name>
</gene>
<evidence type="ECO:0000313" key="6">
    <source>
        <dbReference type="EMBL" id="PSN08360.1"/>
    </source>
</evidence>
<organism evidence="6 7">
    <name type="scientific">Siccibacter turicensis</name>
    <dbReference type="NCBI Taxonomy" id="357233"/>
    <lineage>
        <taxon>Bacteria</taxon>
        <taxon>Pseudomonadati</taxon>
        <taxon>Pseudomonadota</taxon>
        <taxon>Gammaproteobacteria</taxon>
        <taxon>Enterobacterales</taxon>
        <taxon>Enterobacteriaceae</taxon>
        <taxon>Siccibacter</taxon>
    </lineage>
</organism>
<keyword evidence="1" id="KW-0805">Transcription regulation</keyword>
<dbReference type="PROSITE" id="PS50977">
    <property type="entry name" value="HTH_TETR_2"/>
    <property type="match status" value="1"/>
</dbReference>
<name>A0A2P8VLM3_9ENTR</name>
<keyword evidence="3" id="KW-0804">Transcription</keyword>
<feature type="domain" description="HTH tetR-type" evidence="5">
    <location>
        <begin position="7"/>
        <end position="67"/>
    </location>
</feature>
<dbReference type="Proteomes" id="UP000240212">
    <property type="component" value="Unassembled WGS sequence"/>
</dbReference>
<dbReference type="SUPFAM" id="SSF46689">
    <property type="entry name" value="Homeodomain-like"/>
    <property type="match status" value="1"/>
</dbReference>
<dbReference type="OrthoDB" id="9816296at2"/>
<dbReference type="GO" id="GO:0003700">
    <property type="term" value="F:DNA-binding transcription factor activity"/>
    <property type="evidence" value="ECO:0007669"/>
    <property type="project" value="TreeGrafter"/>
</dbReference>
<reference evidence="6 7" key="1">
    <citation type="submission" date="2018-03" db="EMBL/GenBank/DDBJ databases">
        <title>Draft genome sequence of the first documented clinical Siccibacter turicensis isolate in Austria.</title>
        <authorList>
            <person name="Lepuschitz S."/>
            <person name="Pekard-Amenitsch S."/>
            <person name="Haunold R."/>
            <person name="Schill S."/>
            <person name="Mach R."/>
            <person name="Allerberger F."/>
            <person name="Ruppitsch W."/>
            <person name="Forsythe S.J."/>
        </authorList>
    </citation>
    <scope>NUCLEOTIDE SEQUENCE [LARGE SCALE GENOMIC DNA]</scope>
    <source>
        <strain evidence="6 7">6100069499-17</strain>
    </source>
</reference>
<dbReference type="AlphaFoldDB" id="A0A2P8VLM3"/>
<keyword evidence="2 4" id="KW-0238">DNA-binding</keyword>